<comment type="caution">
    <text evidence="4">The sequence shown here is derived from an EMBL/GenBank/DDBJ whole genome shotgun (WGS) entry which is preliminary data.</text>
</comment>
<dbReference type="AlphaFoldDB" id="A0ABD5UZR0"/>
<dbReference type="SUPFAM" id="SSF53300">
    <property type="entry name" value="vWA-like"/>
    <property type="match status" value="1"/>
</dbReference>
<feature type="compositionally biased region" description="Polar residues" evidence="1">
    <location>
        <begin position="507"/>
        <end position="518"/>
    </location>
</feature>
<dbReference type="InterPro" id="IPR036465">
    <property type="entry name" value="vWFA_dom_sf"/>
</dbReference>
<sequence>MSDHTDNRHGLSRRRVLGGLGAIGVASAGAGIGTTAYFSDEESFEENSLTAGELDLKLDYKATYSGGPGRLEEINGWYSEDGPGEPFEVEEVEDEEGTYLIGEVPDVDDGDLWEDEVQNTDLCAPELGLINGDEIPVFTLEDVKPGDSGEVTVSLHICDNPAWMYMNGALTANDENTVTEPEAASDDENNDLSDSEIDGDGELADAIQTKLWYDENCNNVHDAGDGTGSEEVCVQLVIDTSGSMGGTRIENAKDGAQQLAQTILDANSDNQVGVSEFDNNGSVVQTLTDVYDDQPGDPAAGNGVGPAIENLSASGGTNAQAGVDAAQGDLENCPEGVRRIMVVFGDGDINTDGQAAKDAGTEIFAIGVGGASEDELDDLASDPDEDHVFIGADDAAIGQLFSQVGETITGGETVILEDSLANTMEALEEGIALDGDRSTEEDDPFVGGMTHCLGFEWELPDDVGNEVQTDSVGFDLGFYALQSRHNDEPPENPFDGNFTDDNGLPSGANSTNGSGTAD</sequence>
<evidence type="ECO:0000313" key="5">
    <source>
        <dbReference type="Proteomes" id="UP001596296"/>
    </source>
</evidence>
<dbReference type="InterPro" id="IPR002035">
    <property type="entry name" value="VWF_A"/>
</dbReference>
<dbReference type="InterPro" id="IPR050525">
    <property type="entry name" value="ECM_Assembly_Org"/>
</dbReference>
<feature type="transmembrane region" description="Helical" evidence="2">
    <location>
        <begin position="16"/>
        <end position="38"/>
    </location>
</feature>
<keyword evidence="2" id="KW-0472">Membrane</keyword>
<feature type="region of interest" description="Disordered" evidence="1">
    <location>
        <begin position="482"/>
        <end position="518"/>
    </location>
</feature>
<reference evidence="4 5" key="1">
    <citation type="journal article" date="2019" name="Int. J. Syst. Evol. Microbiol.">
        <title>The Global Catalogue of Microorganisms (GCM) 10K type strain sequencing project: providing services to taxonomists for standard genome sequencing and annotation.</title>
        <authorList>
            <consortium name="The Broad Institute Genomics Platform"/>
            <consortium name="The Broad Institute Genome Sequencing Center for Infectious Disease"/>
            <person name="Wu L."/>
            <person name="Ma J."/>
        </authorList>
    </citation>
    <scope>NUCLEOTIDE SEQUENCE [LARGE SCALE GENOMIC DNA]</scope>
    <source>
        <strain evidence="4 5">SKJ47</strain>
    </source>
</reference>
<dbReference type="PROSITE" id="PS50234">
    <property type="entry name" value="VWFA"/>
    <property type="match status" value="1"/>
</dbReference>
<evidence type="ECO:0000256" key="1">
    <source>
        <dbReference type="SAM" id="MobiDB-lite"/>
    </source>
</evidence>
<dbReference type="Gene3D" id="3.40.50.410">
    <property type="entry name" value="von Willebrand factor, type A domain"/>
    <property type="match status" value="1"/>
</dbReference>
<protein>
    <submittedName>
        <fullName evidence="4">VWA domain-containing protein</fullName>
    </submittedName>
</protein>
<dbReference type="RefSeq" id="WP_379743627.1">
    <property type="nucleotide sequence ID" value="NZ_JBHSVN010000001.1"/>
</dbReference>
<dbReference type="InterPro" id="IPR023833">
    <property type="entry name" value="Signal_pept_SipW-depend-type"/>
</dbReference>
<evidence type="ECO:0000259" key="3">
    <source>
        <dbReference type="PROSITE" id="PS50234"/>
    </source>
</evidence>
<dbReference type="SMART" id="SM00327">
    <property type="entry name" value="VWA"/>
    <property type="match status" value="1"/>
</dbReference>
<feature type="compositionally biased region" description="Acidic residues" evidence="1">
    <location>
        <begin position="183"/>
        <end position="198"/>
    </location>
</feature>
<dbReference type="PANTHER" id="PTHR24020">
    <property type="entry name" value="COLLAGEN ALPHA"/>
    <property type="match status" value="1"/>
</dbReference>
<dbReference type="PROSITE" id="PS51318">
    <property type="entry name" value="TAT"/>
    <property type="match status" value="1"/>
</dbReference>
<evidence type="ECO:0000256" key="2">
    <source>
        <dbReference type="SAM" id="Phobius"/>
    </source>
</evidence>
<feature type="region of interest" description="Disordered" evidence="1">
    <location>
        <begin position="178"/>
        <end position="198"/>
    </location>
</feature>
<dbReference type="CDD" id="cd00198">
    <property type="entry name" value="vWFA"/>
    <property type="match status" value="1"/>
</dbReference>
<name>A0ABD5UZR0_9EURY</name>
<keyword evidence="2" id="KW-0812">Transmembrane</keyword>
<evidence type="ECO:0000313" key="4">
    <source>
        <dbReference type="EMBL" id="MFC6892782.1"/>
    </source>
</evidence>
<keyword evidence="5" id="KW-1185">Reference proteome</keyword>
<organism evidence="4 5">
    <name type="scientific">Halopenitus salinus</name>
    <dbReference type="NCBI Taxonomy" id="1198295"/>
    <lineage>
        <taxon>Archaea</taxon>
        <taxon>Methanobacteriati</taxon>
        <taxon>Methanobacteriota</taxon>
        <taxon>Stenosarchaea group</taxon>
        <taxon>Halobacteria</taxon>
        <taxon>Halobacteriales</taxon>
        <taxon>Haloferacaceae</taxon>
        <taxon>Halopenitus</taxon>
    </lineage>
</organism>
<keyword evidence="2" id="KW-1133">Transmembrane helix</keyword>
<gene>
    <name evidence="4" type="ORF">ACFQE9_09215</name>
</gene>
<dbReference type="NCBIfam" id="TIGR04088">
    <property type="entry name" value="cognate_SipW"/>
    <property type="match status" value="1"/>
</dbReference>
<dbReference type="Proteomes" id="UP001596296">
    <property type="component" value="Unassembled WGS sequence"/>
</dbReference>
<feature type="domain" description="VWFA" evidence="3">
    <location>
        <begin position="233"/>
        <end position="404"/>
    </location>
</feature>
<dbReference type="Pfam" id="PF00092">
    <property type="entry name" value="VWA"/>
    <property type="match status" value="1"/>
</dbReference>
<dbReference type="PANTHER" id="PTHR24020:SF20">
    <property type="entry name" value="PH DOMAIN-CONTAINING PROTEIN"/>
    <property type="match status" value="1"/>
</dbReference>
<dbReference type="EMBL" id="JBHSXL010000008">
    <property type="protein sequence ID" value="MFC6892782.1"/>
    <property type="molecule type" value="Genomic_DNA"/>
</dbReference>
<accession>A0ABD5UZR0</accession>
<proteinExistence type="predicted"/>
<dbReference type="InterPro" id="IPR006311">
    <property type="entry name" value="TAT_signal"/>
</dbReference>